<dbReference type="RefSeq" id="WP_242382851.1">
    <property type="nucleotide sequence ID" value="NZ_JAKRKC020000002.1"/>
</dbReference>
<evidence type="ECO:0000313" key="3">
    <source>
        <dbReference type="Proteomes" id="UP001317259"/>
    </source>
</evidence>
<organism evidence="2 3">
    <name type="scientific">Actinomadura luzonensis</name>
    <dbReference type="NCBI Taxonomy" id="2805427"/>
    <lineage>
        <taxon>Bacteria</taxon>
        <taxon>Bacillati</taxon>
        <taxon>Actinomycetota</taxon>
        <taxon>Actinomycetes</taxon>
        <taxon>Streptosporangiales</taxon>
        <taxon>Thermomonosporaceae</taxon>
        <taxon>Actinomadura</taxon>
    </lineage>
</organism>
<protein>
    <recommendedName>
        <fullName evidence="4">Lipoprotein</fullName>
    </recommendedName>
</protein>
<dbReference type="Proteomes" id="UP001317259">
    <property type="component" value="Unassembled WGS sequence"/>
</dbReference>
<keyword evidence="3" id="KW-1185">Reference proteome</keyword>
<dbReference type="EMBL" id="JAKRKC020000002">
    <property type="protein sequence ID" value="MCK2220239.1"/>
    <property type="molecule type" value="Genomic_DNA"/>
</dbReference>
<reference evidence="2 3" key="1">
    <citation type="submission" date="2022-04" db="EMBL/GenBank/DDBJ databases">
        <title>Genome draft of Actinomadura sp. ATCC 31491.</title>
        <authorList>
            <person name="Shi X."/>
            <person name="Du Y."/>
        </authorList>
    </citation>
    <scope>NUCLEOTIDE SEQUENCE [LARGE SCALE GENOMIC DNA]</scope>
    <source>
        <strain evidence="2 3">ATCC 31491</strain>
    </source>
</reference>
<feature type="chain" id="PRO_5046939214" description="Lipoprotein" evidence="1">
    <location>
        <begin position="40"/>
        <end position="300"/>
    </location>
</feature>
<comment type="caution">
    <text evidence="2">The sequence shown here is derived from an EMBL/GenBank/DDBJ whole genome shotgun (WGS) entry which is preliminary data.</text>
</comment>
<gene>
    <name evidence="2" type="ORF">MF672_041540</name>
</gene>
<sequence length="300" mass="32907">MPIGFFSRRRARRRPASPARWAALVLVLLAAGCAHPRQAAAPAGQPPEVSAEARALRFPLDAYTLSRLDIQTVEYAEDLLTRACMRGAGLDWELLPPPARVDTDPLHRRRYGVIEPEVAARYGYHLPPLAADQRAREQVWRRRETLPPAQRRAAYGDDGQGGCRQTARTRLAAGVPALDQQWLNGFIGDTFAASQRVPAVVAAFDAWSRCMKARGFGYRTPLDAAADPAWSRYPQAGPGELAAATADVGCKRATGLVATWSAADEAVQLRAIAAHRDAFDRFRRAREAELDAARKVIGHR</sequence>
<keyword evidence="1" id="KW-0732">Signal</keyword>
<evidence type="ECO:0000313" key="2">
    <source>
        <dbReference type="EMBL" id="MCK2220239.1"/>
    </source>
</evidence>
<evidence type="ECO:0000256" key="1">
    <source>
        <dbReference type="SAM" id="SignalP"/>
    </source>
</evidence>
<name>A0ABT0G6M3_9ACTN</name>
<accession>A0ABT0G6M3</accession>
<evidence type="ECO:0008006" key="4">
    <source>
        <dbReference type="Google" id="ProtNLM"/>
    </source>
</evidence>
<feature type="signal peptide" evidence="1">
    <location>
        <begin position="1"/>
        <end position="39"/>
    </location>
</feature>
<proteinExistence type="predicted"/>